<comment type="caution">
    <text evidence="2">The sequence shown here is derived from an EMBL/GenBank/DDBJ whole genome shotgun (WGS) entry which is preliminary data.</text>
</comment>
<accession>A0A4U5PGJ3</accession>
<feature type="region of interest" description="Disordered" evidence="1">
    <location>
        <begin position="93"/>
        <end position="127"/>
    </location>
</feature>
<organism evidence="2 3">
    <name type="scientific">Steinernema carpocapsae</name>
    <name type="common">Entomopathogenic nematode</name>
    <dbReference type="NCBI Taxonomy" id="34508"/>
    <lineage>
        <taxon>Eukaryota</taxon>
        <taxon>Metazoa</taxon>
        <taxon>Ecdysozoa</taxon>
        <taxon>Nematoda</taxon>
        <taxon>Chromadorea</taxon>
        <taxon>Rhabditida</taxon>
        <taxon>Tylenchina</taxon>
        <taxon>Panagrolaimomorpha</taxon>
        <taxon>Strongyloidoidea</taxon>
        <taxon>Steinernematidae</taxon>
        <taxon>Steinernema</taxon>
    </lineage>
</organism>
<name>A0A4U5PGJ3_STECR</name>
<dbReference type="AlphaFoldDB" id="A0A4U5PGJ3"/>
<reference evidence="2 3" key="2">
    <citation type="journal article" date="2019" name="G3 (Bethesda)">
        <title>Hybrid Assembly of the Genome of the Entomopathogenic Nematode Steinernema carpocapsae Identifies the X-Chromosome.</title>
        <authorList>
            <person name="Serra L."/>
            <person name="Macchietto M."/>
            <person name="Macias-Munoz A."/>
            <person name="McGill C.J."/>
            <person name="Rodriguez I.M."/>
            <person name="Rodriguez B."/>
            <person name="Murad R."/>
            <person name="Mortazavi A."/>
        </authorList>
    </citation>
    <scope>NUCLEOTIDE SEQUENCE [LARGE SCALE GENOMIC DNA]</scope>
    <source>
        <strain evidence="2 3">ALL</strain>
    </source>
</reference>
<proteinExistence type="predicted"/>
<feature type="compositionally biased region" description="Polar residues" evidence="1">
    <location>
        <begin position="107"/>
        <end position="117"/>
    </location>
</feature>
<feature type="region of interest" description="Disordered" evidence="1">
    <location>
        <begin position="33"/>
        <end position="66"/>
    </location>
</feature>
<evidence type="ECO:0000313" key="3">
    <source>
        <dbReference type="Proteomes" id="UP000298663"/>
    </source>
</evidence>
<keyword evidence="3" id="KW-1185">Reference proteome</keyword>
<gene>
    <name evidence="2" type="ORF">L596_009673</name>
</gene>
<feature type="compositionally biased region" description="Basic and acidic residues" evidence="1">
    <location>
        <begin position="39"/>
        <end position="48"/>
    </location>
</feature>
<evidence type="ECO:0000313" key="2">
    <source>
        <dbReference type="EMBL" id="TKR95513.1"/>
    </source>
</evidence>
<sequence>MAKGAGLDDHVVAEVDELVAQVAQQLPVNVPETTEITEDERGREDKQQKHANISPNTGKTTKSANSTSKFANLAKIRKNLSCQLRSACSVPKNRNPVRKRHIATHAPPQNTCSSTRFGRSMSLKRGK</sequence>
<reference evidence="2 3" key="1">
    <citation type="journal article" date="2015" name="Genome Biol.">
        <title>Comparative genomics of Steinernema reveals deeply conserved gene regulatory networks.</title>
        <authorList>
            <person name="Dillman A.R."/>
            <person name="Macchietto M."/>
            <person name="Porter C.F."/>
            <person name="Rogers A."/>
            <person name="Williams B."/>
            <person name="Antoshechkin I."/>
            <person name="Lee M.M."/>
            <person name="Goodwin Z."/>
            <person name="Lu X."/>
            <person name="Lewis E.E."/>
            <person name="Goodrich-Blair H."/>
            <person name="Stock S.P."/>
            <person name="Adams B.J."/>
            <person name="Sternberg P.W."/>
            <person name="Mortazavi A."/>
        </authorList>
    </citation>
    <scope>NUCLEOTIDE SEQUENCE [LARGE SCALE GENOMIC DNA]</scope>
    <source>
        <strain evidence="2 3">ALL</strain>
    </source>
</reference>
<protein>
    <submittedName>
        <fullName evidence="2">Uncharacterized protein</fullName>
    </submittedName>
</protein>
<dbReference type="Proteomes" id="UP000298663">
    <property type="component" value="Unassembled WGS sequence"/>
</dbReference>
<feature type="compositionally biased region" description="Polar residues" evidence="1">
    <location>
        <begin position="50"/>
        <end position="66"/>
    </location>
</feature>
<dbReference type="EMBL" id="AZBU02000002">
    <property type="protein sequence ID" value="TKR95513.1"/>
    <property type="molecule type" value="Genomic_DNA"/>
</dbReference>
<evidence type="ECO:0000256" key="1">
    <source>
        <dbReference type="SAM" id="MobiDB-lite"/>
    </source>
</evidence>